<evidence type="ECO:0000313" key="1">
    <source>
        <dbReference type="EMBL" id="EAL38933.1"/>
    </source>
</evidence>
<dbReference type="HOGENOM" id="CLU_2365478_0_0_1"/>
<reference evidence="1" key="2">
    <citation type="submission" date="2002-03" db="EMBL/GenBank/DDBJ databases">
        <authorList>
            <consortium name="The Anopheles Genome Sequencing Consortium"/>
        </authorList>
    </citation>
    <scope>NUCLEOTIDE SEQUENCE</scope>
    <source>
        <strain evidence="1">PEST</strain>
    </source>
</reference>
<protein>
    <submittedName>
        <fullName evidence="1">AGAP011612-PA</fullName>
    </submittedName>
</protein>
<comment type="caution">
    <text evidence="1">The sequence shown here is derived from an EMBL/GenBank/DDBJ whole genome shotgun (WGS) entry which is preliminary data.</text>
</comment>
<reference evidence="1" key="4">
    <citation type="journal article" date="2007" name="Genome Biol.">
        <title>Update of the Anopheles gambiae PEST genome assembly.</title>
        <authorList>
            <person name="Sharakhova M.V."/>
            <person name="Hammond M.P."/>
            <person name="Lobo N.F."/>
            <person name="Krzywinski J."/>
            <person name="Unger M.F."/>
            <person name="Hillenmeyer M.E."/>
            <person name="Bruggner R.V."/>
            <person name="Birney E."/>
            <person name="Collins F.H."/>
        </authorList>
    </citation>
    <scope>NUCLEOTIDE SEQUENCE</scope>
    <source>
        <strain evidence="1">PEST</strain>
    </source>
</reference>
<reference evidence="1" key="3">
    <citation type="journal article" date="2004" name="Trends Parasitol.">
        <title>The Anopheles gambiae genome: an update.</title>
        <authorList>
            <person name="Mongin E."/>
            <person name="Louis C."/>
            <person name="Holt R.A."/>
            <person name="Birney E."/>
            <person name="Collins F.H."/>
        </authorList>
    </citation>
    <scope>NUCLEOTIDE SEQUENCE</scope>
    <source>
        <strain evidence="1">PEST</strain>
    </source>
</reference>
<reference evidence="1" key="1">
    <citation type="journal article" date="2002" name="Science">
        <title>The genome sequence of the malaria mosquito Anopheles gambiae.</title>
        <authorList>
            <person name="Holt R.A."/>
            <person name="Subramanian G.M."/>
            <person name="Halpern A."/>
            <person name="Sutton G.G."/>
            <person name="Charlab R."/>
            <person name="Nusskern D.R."/>
            <person name="Wincker P."/>
            <person name="Clark A.G."/>
            <person name="Ribeiro J.M."/>
            <person name="Wides R."/>
            <person name="Salzberg S.L."/>
            <person name="Loftus B."/>
            <person name="Yandell M."/>
            <person name="Majoros W.H."/>
            <person name="Rusch D.B."/>
            <person name="Lai Z."/>
            <person name="Kraft C.L."/>
            <person name="Abril J.F."/>
            <person name="Anthouard V."/>
            <person name="Arensburger P."/>
            <person name="Atkinson P.W."/>
            <person name="Baden H."/>
            <person name="de Berardinis V."/>
            <person name="Baldwin D."/>
            <person name="Benes V."/>
            <person name="Biedler J."/>
            <person name="Blass C."/>
            <person name="Bolanos R."/>
            <person name="Boscus D."/>
            <person name="Barnstead M."/>
            <person name="Cai S."/>
            <person name="Center A."/>
            <person name="Chaturverdi K."/>
            <person name="Christophides G.K."/>
            <person name="Chrystal M.A."/>
            <person name="Clamp M."/>
            <person name="Cravchik A."/>
            <person name="Curwen V."/>
            <person name="Dana A."/>
            <person name="Delcher A."/>
            <person name="Dew I."/>
            <person name="Evans C.A."/>
            <person name="Flanigan M."/>
            <person name="Grundschober-Freimoser A."/>
            <person name="Friedli L."/>
            <person name="Gu Z."/>
            <person name="Guan P."/>
            <person name="Guigo R."/>
            <person name="Hillenmeyer M.E."/>
            <person name="Hladun S.L."/>
            <person name="Hogan J.R."/>
            <person name="Hong Y.S."/>
            <person name="Hoover J."/>
            <person name="Jaillon O."/>
            <person name="Ke Z."/>
            <person name="Kodira C."/>
            <person name="Kokoza E."/>
            <person name="Koutsos A."/>
            <person name="Letunic I."/>
            <person name="Levitsky A."/>
            <person name="Liang Y."/>
            <person name="Lin J.J."/>
            <person name="Lobo N.F."/>
            <person name="Lopez J.R."/>
            <person name="Malek J.A."/>
            <person name="McIntosh T.C."/>
            <person name="Meister S."/>
            <person name="Miller J."/>
            <person name="Mobarry C."/>
            <person name="Mongin E."/>
            <person name="Murphy S.D."/>
            <person name="O'Brochta D.A."/>
            <person name="Pfannkoch C."/>
            <person name="Qi R."/>
            <person name="Regier M.A."/>
            <person name="Remington K."/>
            <person name="Shao H."/>
            <person name="Sharakhova M.V."/>
            <person name="Sitter C.D."/>
            <person name="Shetty J."/>
            <person name="Smith T.J."/>
            <person name="Strong R."/>
            <person name="Sun J."/>
            <person name="Thomasova D."/>
            <person name="Ton L.Q."/>
            <person name="Topalis P."/>
            <person name="Tu Z."/>
            <person name="Unger M.F."/>
            <person name="Walenz B."/>
            <person name="Wang A."/>
            <person name="Wang J."/>
            <person name="Wang M."/>
            <person name="Wang X."/>
            <person name="Woodford K.J."/>
            <person name="Wortman J.R."/>
            <person name="Wu M."/>
            <person name="Yao A."/>
            <person name="Zdobnov E.M."/>
            <person name="Zhang H."/>
            <person name="Zhao Q."/>
            <person name="Zhao S."/>
            <person name="Zhu S.C."/>
            <person name="Zhimulev I."/>
            <person name="Coluzzi M."/>
            <person name="della Torre A."/>
            <person name="Roth C.W."/>
            <person name="Louis C."/>
            <person name="Kalush F."/>
            <person name="Mural R.J."/>
            <person name="Myers E.W."/>
            <person name="Adams M.D."/>
            <person name="Smith H.O."/>
            <person name="Broder S."/>
            <person name="Gardner M.J."/>
            <person name="Fraser C.M."/>
            <person name="Birney E."/>
            <person name="Bork P."/>
            <person name="Brey P.T."/>
            <person name="Venter J.C."/>
            <person name="Weissenbach J."/>
            <person name="Kafatos F.C."/>
            <person name="Collins F.H."/>
            <person name="Hoffman S.L."/>
        </authorList>
    </citation>
    <scope>NUCLEOTIDE SEQUENCE [LARGE SCALE GENOMIC DNA]</scope>
    <source>
        <strain evidence="1">PEST</strain>
    </source>
</reference>
<proteinExistence type="predicted"/>
<dbReference type="EMBL" id="AAAB01008986">
    <property type="protein sequence ID" value="EAL38933.1"/>
    <property type="molecule type" value="Genomic_DNA"/>
</dbReference>
<name>Q5TMG4_ANOGA</name>
<dbReference type="AlphaFoldDB" id="Q5TMG4"/>
<feature type="non-terminal residue" evidence="1">
    <location>
        <position position="1"/>
    </location>
</feature>
<dbReference type="PaxDb" id="7165-AGAP011612-PA"/>
<reference evidence="1" key="5">
    <citation type="submission" date="2011-05" db="EMBL/GenBank/DDBJ databases">
        <authorList>
            <consortium name="VectorBase"/>
        </authorList>
    </citation>
    <scope>NUCLEOTIDE SEQUENCE</scope>
    <source>
        <strain evidence="1">PEST</strain>
    </source>
</reference>
<sequence>PPFFGPSSRIVLSENAIRWHRSDTQSGRVVREPGAATRTKLLVKNPVLVSRAPYARCGSCCSLDSPVITVVPTYRAKMHRPATQQPHSNLTVLRKI</sequence>
<accession>Q5TMG4</accession>
<feature type="non-terminal residue" evidence="1">
    <location>
        <position position="96"/>
    </location>
</feature>
<gene>
    <name evidence="1" type="ORF">AgaP_AGAP011612</name>
</gene>
<organism evidence="1">
    <name type="scientific">Anopheles gambiae</name>
    <name type="common">African malaria mosquito</name>
    <dbReference type="NCBI Taxonomy" id="7165"/>
    <lineage>
        <taxon>Eukaryota</taxon>
        <taxon>Metazoa</taxon>
        <taxon>Ecdysozoa</taxon>
        <taxon>Arthropoda</taxon>
        <taxon>Hexapoda</taxon>
        <taxon>Insecta</taxon>
        <taxon>Pterygota</taxon>
        <taxon>Neoptera</taxon>
        <taxon>Endopterygota</taxon>
        <taxon>Diptera</taxon>
        <taxon>Nematocera</taxon>
        <taxon>Culicoidea</taxon>
        <taxon>Culicidae</taxon>
        <taxon>Anophelinae</taxon>
        <taxon>Anopheles</taxon>
    </lineage>
</organism>